<dbReference type="PANTHER" id="PTHR30289:SF1">
    <property type="entry name" value="PEBP (PHOSPHATIDYLETHANOLAMINE-BINDING PROTEIN) FAMILY PROTEIN"/>
    <property type="match status" value="1"/>
</dbReference>
<comment type="caution">
    <text evidence="1">The sequence shown here is derived from an EMBL/GenBank/DDBJ whole genome shotgun (WGS) entry which is preliminary data.</text>
</comment>
<dbReference type="Gene3D" id="3.90.280.10">
    <property type="entry name" value="PEBP-like"/>
    <property type="match status" value="1"/>
</dbReference>
<reference evidence="1" key="1">
    <citation type="submission" date="2022-12" db="EMBL/GenBank/DDBJ databases">
        <authorList>
            <person name="Petersen C."/>
        </authorList>
    </citation>
    <scope>NUCLEOTIDE SEQUENCE</scope>
    <source>
        <strain evidence="1">IBT 16125</strain>
    </source>
</reference>
<keyword evidence="2" id="KW-1185">Reference proteome</keyword>
<dbReference type="InterPro" id="IPR049556">
    <property type="entry name" value="PhiB"/>
</dbReference>
<sequence length="199" mass="21750">MNYIEYGISRIFASAKGRDARLFTKGPAFAQVPNPTLTLDCIEVGPSGSKMHDDLSAEGAGRFPTLSWPAATSDIKEYLLISEDPDAPLPSPIIHGIYYGIPATATGVSNVDFEAAEGEYMLKGGFQYGKNRRGTVYIPPRPLLGHGPHRYFFTLIALSQPVDAANLSPLPTAEEMAKEIEGKVLGWGEWVGSYERKWE</sequence>
<dbReference type="CDD" id="cd00457">
    <property type="entry name" value="PEBP"/>
    <property type="match status" value="1"/>
</dbReference>
<dbReference type="InterPro" id="IPR008914">
    <property type="entry name" value="PEBP"/>
</dbReference>
<evidence type="ECO:0000313" key="2">
    <source>
        <dbReference type="Proteomes" id="UP001213681"/>
    </source>
</evidence>
<dbReference type="PANTHER" id="PTHR30289">
    <property type="entry name" value="UNCHARACTERIZED PROTEIN YBCL-RELATED"/>
    <property type="match status" value="1"/>
</dbReference>
<dbReference type="SUPFAM" id="SSF49777">
    <property type="entry name" value="PEBP-like"/>
    <property type="match status" value="1"/>
</dbReference>
<dbReference type="Proteomes" id="UP001213681">
    <property type="component" value="Unassembled WGS sequence"/>
</dbReference>
<gene>
    <name evidence="1" type="ORF">N7458_011045</name>
</gene>
<dbReference type="EMBL" id="JAPVEA010000008">
    <property type="protein sequence ID" value="KAJ5440047.1"/>
    <property type="molecule type" value="Genomic_DNA"/>
</dbReference>
<evidence type="ECO:0000313" key="1">
    <source>
        <dbReference type="EMBL" id="KAJ5440047.1"/>
    </source>
</evidence>
<accession>A0AAD6C1K7</accession>
<dbReference type="InterPro" id="IPR036610">
    <property type="entry name" value="PEBP-like_sf"/>
</dbReference>
<dbReference type="AlphaFoldDB" id="A0AAD6C1K7"/>
<name>A0AAD6C1K7_9EURO</name>
<dbReference type="RefSeq" id="XP_056763276.1">
    <property type="nucleotide sequence ID" value="XM_056914427.1"/>
</dbReference>
<evidence type="ECO:0008006" key="3">
    <source>
        <dbReference type="Google" id="ProtNLM"/>
    </source>
</evidence>
<proteinExistence type="predicted"/>
<protein>
    <recommendedName>
        <fullName evidence="3">PEBP-like protein</fullName>
    </recommendedName>
</protein>
<dbReference type="GeneID" id="81604670"/>
<organism evidence="1 2">
    <name type="scientific">Penicillium daleae</name>
    <dbReference type="NCBI Taxonomy" id="63821"/>
    <lineage>
        <taxon>Eukaryota</taxon>
        <taxon>Fungi</taxon>
        <taxon>Dikarya</taxon>
        <taxon>Ascomycota</taxon>
        <taxon>Pezizomycotina</taxon>
        <taxon>Eurotiomycetes</taxon>
        <taxon>Eurotiomycetidae</taxon>
        <taxon>Eurotiales</taxon>
        <taxon>Aspergillaceae</taxon>
        <taxon>Penicillium</taxon>
    </lineage>
</organism>
<reference evidence="1" key="2">
    <citation type="journal article" date="2023" name="IMA Fungus">
        <title>Comparative genomic study of the Penicillium genus elucidates a diverse pangenome and 15 lateral gene transfer events.</title>
        <authorList>
            <person name="Petersen C."/>
            <person name="Sorensen T."/>
            <person name="Nielsen M.R."/>
            <person name="Sondergaard T.E."/>
            <person name="Sorensen J.L."/>
            <person name="Fitzpatrick D.A."/>
            <person name="Frisvad J.C."/>
            <person name="Nielsen K.L."/>
        </authorList>
    </citation>
    <scope>NUCLEOTIDE SEQUENCE</scope>
    <source>
        <strain evidence="1">IBT 16125</strain>
    </source>
</reference>
<dbReference type="Pfam" id="PF01161">
    <property type="entry name" value="PBP"/>
    <property type="match status" value="1"/>
</dbReference>